<accession>A0A836B9K2</accession>
<evidence type="ECO:0000313" key="1">
    <source>
        <dbReference type="EMBL" id="KAG2451445.1"/>
    </source>
</evidence>
<sequence length="177" mass="18978">MQLQALRAAGADVPDEKLGDAFCTICKAANLLESGSTDELGLGAKVDQLSTDVGAINAKVDKLSTDMAAINEKVDKLSAMMVGIKVWMENQVHRNMNGMSQMADHNLQPLMAEAGEHVGKYPTQPALFPATLGPLFSLNNAQLDELEEFYARKFTGNSMAARQSVFAAFIGAMSARP</sequence>
<protein>
    <submittedName>
        <fullName evidence="1">Uncharacterized protein</fullName>
    </submittedName>
</protein>
<dbReference type="Proteomes" id="UP000613740">
    <property type="component" value="Unassembled WGS sequence"/>
</dbReference>
<keyword evidence="2" id="KW-1185">Reference proteome</keyword>
<reference evidence="1" key="1">
    <citation type="journal article" date="2020" name="bioRxiv">
        <title>Comparative genomics of Chlamydomonas.</title>
        <authorList>
            <person name="Craig R.J."/>
            <person name="Hasan A.R."/>
            <person name="Ness R.W."/>
            <person name="Keightley P.D."/>
        </authorList>
    </citation>
    <scope>NUCLEOTIDE SEQUENCE</scope>
    <source>
        <strain evidence="1">CCAP 11/173</strain>
    </source>
</reference>
<dbReference type="OrthoDB" id="554472at2759"/>
<dbReference type="Gene3D" id="1.20.5.190">
    <property type="match status" value="1"/>
</dbReference>
<comment type="caution">
    <text evidence="1">The sequence shown here is derived from an EMBL/GenBank/DDBJ whole genome shotgun (WGS) entry which is preliminary data.</text>
</comment>
<evidence type="ECO:0000313" key="2">
    <source>
        <dbReference type="Proteomes" id="UP000613740"/>
    </source>
</evidence>
<dbReference type="AlphaFoldDB" id="A0A836B9K2"/>
<dbReference type="EMBL" id="JAEHOD010000008">
    <property type="protein sequence ID" value="KAG2451445.1"/>
    <property type="molecule type" value="Genomic_DNA"/>
</dbReference>
<name>A0A836B9K2_9CHLO</name>
<gene>
    <name evidence="1" type="ORF">HYH02_004043</name>
</gene>
<dbReference type="SUPFAM" id="SSF58042">
    <property type="entry name" value="Outer membrane lipoprotein"/>
    <property type="match status" value="1"/>
</dbReference>
<organism evidence="1 2">
    <name type="scientific">Chlamydomonas schloesseri</name>
    <dbReference type="NCBI Taxonomy" id="2026947"/>
    <lineage>
        <taxon>Eukaryota</taxon>
        <taxon>Viridiplantae</taxon>
        <taxon>Chlorophyta</taxon>
        <taxon>core chlorophytes</taxon>
        <taxon>Chlorophyceae</taxon>
        <taxon>CS clade</taxon>
        <taxon>Chlamydomonadales</taxon>
        <taxon>Chlamydomonadaceae</taxon>
        <taxon>Chlamydomonas</taxon>
    </lineage>
</organism>
<proteinExistence type="predicted"/>